<organism evidence="1 2">
    <name type="scientific">Caballeronia mineralivorans PML1(12)</name>
    <dbReference type="NCBI Taxonomy" id="908627"/>
    <lineage>
        <taxon>Bacteria</taxon>
        <taxon>Pseudomonadati</taxon>
        <taxon>Pseudomonadota</taxon>
        <taxon>Betaproteobacteria</taxon>
        <taxon>Burkholderiales</taxon>
        <taxon>Burkholderiaceae</taxon>
        <taxon>Caballeronia</taxon>
    </lineage>
</organism>
<evidence type="ECO:0000313" key="1">
    <source>
        <dbReference type="EMBL" id="KLU24598.1"/>
    </source>
</evidence>
<proteinExistence type="predicted"/>
<name>A0A0J1FXE2_9BURK</name>
<dbReference type="EMBL" id="AEJF01000121">
    <property type="protein sequence ID" value="KLU24598.1"/>
    <property type="molecule type" value="Genomic_DNA"/>
</dbReference>
<protein>
    <submittedName>
        <fullName evidence="1">Uncharacterized protein</fullName>
    </submittedName>
</protein>
<reference evidence="1 2" key="1">
    <citation type="journal article" date="2015" name="Genome Announc.">
        <title>Draft Genome Sequence of Burkholderia sp. Strain PML1(12), an Ectomycorrhizosphere-Inhabiting Bacterium with Effective Mineral-Weathering Ability.</title>
        <authorList>
            <person name="Uroz S."/>
            <person name="Oger P."/>
        </authorList>
    </citation>
    <scope>NUCLEOTIDE SEQUENCE [LARGE SCALE GENOMIC DNA]</scope>
    <source>
        <strain evidence="2">PML1(12)</strain>
    </source>
</reference>
<dbReference type="PATRIC" id="fig|908627.4.peg.4224"/>
<evidence type="ECO:0000313" key="2">
    <source>
        <dbReference type="Proteomes" id="UP000035963"/>
    </source>
</evidence>
<sequence length="69" mass="7417">MVFNMKTFNHLNAVTSSLAGNRSKISKASVKAEKQCSSYMSMLQAPMTVLACNVSDRADISAVAILGYN</sequence>
<accession>A0A0J1FXE2</accession>
<dbReference type="Proteomes" id="UP000035963">
    <property type="component" value="Unassembled WGS sequence"/>
</dbReference>
<dbReference type="AlphaFoldDB" id="A0A0J1FXE2"/>
<gene>
    <name evidence="1" type="ORF">EOS_18875</name>
</gene>
<keyword evidence="2" id="KW-1185">Reference proteome</keyword>
<comment type="caution">
    <text evidence="1">The sequence shown here is derived from an EMBL/GenBank/DDBJ whole genome shotgun (WGS) entry which is preliminary data.</text>
</comment>